<dbReference type="Proteomes" id="UP000321424">
    <property type="component" value="Unassembled WGS sequence"/>
</dbReference>
<evidence type="ECO:0000256" key="1">
    <source>
        <dbReference type="SAM" id="MobiDB-lite"/>
    </source>
</evidence>
<evidence type="ECO:0000313" key="2">
    <source>
        <dbReference type="EMBL" id="GEM41981.1"/>
    </source>
</evidence>
<feature type="compositionally biased region" description="Acidic residues" evidence="1">
    <location>
        <begin position="85"/>
        <end position="95"/>
    </location>
</feature>
<accession>A0A511MNE9</accession>
<sequence>MLYRGYHVSDIGTDRLDWHEFGVFVAQLPPVKESPLYRARYPRSWHWTSDMELLALILYAVQGANWQRSGGKGEQPELITRPAEDAESPVEPVDEEAGYELHEIREVIARRQAEINALRG</sequence>
<dbReference type="EMBL" id="BJXA01000060">
    <property type="protein sequence ID" value="GEM41981.1"/>
    <property type="molecule type" value="Genomic_DNA"/>
</dbReference>
<gene>
    <name evidence="2" type="ORF">NN4_65000</name>
</gene>
<reference evidence="2 3" key="1">
    <citation type="submission" date="2019-07" db="EMBL/GenBank/DDBJ databases">
        <title>Whole genome shotgun sequence of Nocardia ninae NBRC 108245.</title>
        <authorList>
            <person name="Hosoyama A."/>
            <person name="Uohara A."/>
            <person name="Ohji S."/>
            <person name="Ichikawa N."/>
        </authorList>
    </citation>
    <scope>NUCLEOTIDE SEQUENCE [LARGE SCALE GENOMIC DNA]</scope>
    <source>
        <strain evidence="2 3">NBRC 108245</strain>
    </source>
</reference>
<name>A0A511MNE9_9NOCA</name>
<organism evidence="2 3">
    <name type="scientific">Nocardia ninae NBRC 108245</name>
    <dbReference type="NCBI Taxonomy" id="1210091"/>
    <lineage>
        <taxon>Bacteria</taxon>
        <taxon>Bacillati</taxon>
        <taxon>Actinomycetota</taxon>
        <taxon>Actinomycetes</taxon>
        <taxon>Mycobacteriales</taxon>
        <taxon>Nocardiaceae</taxon>
        <taxon>Nocardia</taxon>
    </lineage>
</organism>
<protein>
    <submittedName>
        <fullName evidence="2">Uncharacterized protein</fullName>
    </submittedName>
</protein>
<proteinExistence type="predicted"/>
<keyword evidence="3" id="KW-1185">Reference proteome</keyword>
<feature type="region of interest" description="Disordered" evidence="1">
    <location>
        <begin position="68"/>
        <end position="95"/>
    </location>
</feature>
<dbReference type="AlphaFoldDB" id="A0A511MNE9"/>
<evidence type="ECO:0000313" key="3">
    <source>
        <dbReference type="Proteomes" id="UP000321424"/>
    </source>
</evidence>
<comment type="caution">
    <text evidence="2">The sequence shown here is derived from an EMBL/GenBank/DDBJ whole genome shotgun (WGS) entry which is preliminary data.</text>
</comment>